<dbReference type="SUPFAM" id="SSF52972">
    <property type="entry name" value="ITPase-like"/>
    <property type="match status" value="1"/>
</dbReference>
<comment type="subcellular location">
    <subcellularLocation>
        <location evidence="3">Cytoplasm</location>
    </subcellularLocation>
</comment>
<dbReference type="Pfam" id="PF02545">
    <property type="entry name" value="Maf"/>
    <property type="match status" value="1"/>
</dbReference>
<dbReference type="EMBL" id="JAUSTO010000008">
    <property type="protein sequence ID" value="MDQ0152761.1"/>
    <property type="molecule type" value="Genomic_DNA"/>
</dbReference>
<dbReference type="InterPro" id="IPR003697">
    <property type="entry name" value="Maf-like"/>
</dbReference>
<keyword evidence="2 3" id="KW-0378">Hydrolase</keyword>
<protein>
    <recommendedName>
        <fullName evidence="3">dTTP/UTP pyrophosphatase</fullName>
        <shortName evidence="3">dTTPase/UTPase</shortName>
        <ecNumber evidence="3">3.6.1.9</ecNumber>
    </recommendedName>
    <alternativeName>
        <fullName evidence="3">Nucleoside triphosphate pyrophosphatase</fullName>
    </alternativeName>
    <alternativeName>
        <fullName evidence="3">Nucleotide pyrophosphatase</fullName>
        <shortName evidence="3">Nucleotide PPase</shortName>
    </alternativeName>
</protein>
<feature type="active site" description="Proton acceptor" evidence="3">
    <location>
        <position position="84"/>
    </location>
</feature>
<feature type="site" description="Important for substrate specificity" evidence="3">
    <location>
        <position position="168"/>
    </location>
</feature>
<dbReference type="GO" id="GO:0009117">
    <property type="term" value="P:nucleotide metabolic process"/>
    <property type="evidence" value="ECO:0007669"/>
    <property type="project" value="UniProtKB-KW"/>
</dbReference>
<dbReference type="AlphaFoldDB" id="A0AAE3VAI0"/>
<dbReference type="HAMAP" id="MF_00528">
    <property type="entry name" value="Maf"/>
    <property type="match status" value="1"/>
</dbReference>
<dbReference type="EC" id="3.6.1.9" evidence="3"/>
<dbReference type="CDD" id="cd00555">
    <property type="entry name" value="Maf"/>
    <property type="match status" value="1"/>
</dbReference>
<dbReference type="NCBIfam" id="TIGR00172">
    <property type="entry name" value="maf"/>
    <property type="match status" value="1"/>
</dbReference>
<evidence type="ECO:0000256" key="2">
    <source>
        <dbReference type="ARBA" id="ARBA00022801"/>
    </source>
</evidence>
<dbReference type="PIRSF" id="PIRSF006305">
    <property type="entry name" value="Maf"/>
    <property type="match status" value="1"/>
</dbReference>
<keyword evidence="5" id="KW-1185">Reference proteome</keyword>
<comment type="catalytic activity">
    <reaction evidence="3">
        <text>UTP + H2O = UMP + diphosphate + H(+)</text>
        <dbReference type="Rhea" id="RHEA:29395"/>
        <dbReference type="ChEBI" id="CHEBI:15377"/>
        <dbReference type="ChEBI" id="CHEBI:15378"/>
        <dbReference type="ChEBI" id="CHEBI:33019"/>
        <dbReference type="ChEBI" id="CHEBI:46398"/>
        <dbReference type="ChEBI" id="CHEBI:57865"/>
        <dbReference type="EC" id="3.6.1.9"/>
    </reaction>
</comment>
<gene>
    <name evidence="4" type="ORF">J2S20_001459</name>
</gene>
<dbReference type="PANTHER" id="PTHR43213:SF5">
    <property type="entry name" value="BIFUNCTIONAL DTTP_UTP PYROPHOSPHATASE_METHYLTRANSFERASE PROTEIN-RELATED"/>
    <property type="match status" value="1"/>
</dbReference>
<comment type="catalytic activity">
    <reaction evidence="3">
        <text>dTTP + H2O = dTMP + diphosphate + H(+)</text>
        <dbReference type="Rhea" id="RHEA:28534"/>
        <dbReference type="ChEBI" id="CHEBI:15377"/>
        <dbReference type="ChEBI" id="CHEBI:15378"/>
        <dbReference type="ChEBI" id="CHEBI:33019"/>
        <dbReference type="ChEBI" id="CHEBI:37568"/>
        <dbReference type="ChEBI" id="CHEBI:63528"/>
        <dbReference type="EC" id="3.6.1.9"/>
    </reaction>
</comment>
<dbReference type="InterPro" id="IPR029001">
    <property type="entry name" value="ITPase-like_fam"/>
</dbReference>
<dbReference type="Gene3D" id="3.90.950.10">
    <property type="match status" value="1"/>
</dbReference>
<dbReference type="PANTHER" id="PTHR43213">
    <property type="entry name" value="BIFUNCTIONAL DTTP/UTP PYROPHOSPHATASE/METHYLTRANSFERASE PROTEIN-RELATED"/>
    <property type="match status" value="1"/>
</dbReference>
<keyword evidence="3" id="KW-0546">Nucleotide metabolism</keyword>
<comment type="caution">
    <text evidence="4">The sequence shown here is derived from an EMBL/GenBank/DDBJ whole genome shotgun (WGS) entry which is preliminary data.</text>
</comment>
<proteinExistence type="inferred from homology"/>
<dbReference type="Proteomes" id="UP001241537">
    <property type="component" value="Unassembled WGS sequence"/>
</dbReference>
<comment type="cofactor">
    <cofactor evidence="1 3">
        <name>a divalent metal cation</name>
        <dbReference type="ChEBI" id="CHEBI:60240"/>
    </cofactor>
</comment>
<name>A0AAE3VAI0_9FIRM</name>
<accession>A0AAE3VAI0</accession>
<evidence type="ECO:0000313" key="5">
    <source>
        <dbReference type="Proteomes" id="UP001241537"/>
    </source>
</evidence>
<sequence>MERMHEAGSLRALLKGRRVVLASASPRRRELLKQIGITAEVQPSRKEKSAAAATSATFVKALSRNKAEDIAAGLPEGTLVIAADTIVVRDGERLGKPKDREEAVAMLRSLSDREHSVYTGVTLLLCGERRVSFYERTRVQVYPLSEEEIREYVDSGDPMDKAGAYGIQGPFGAYIRGIRGDYTNVVGLPLGRTVQELKKLLREAVSC</sequence>
<comment type="function">
    <text evidence="3">Nucleoside triphosphate pyrophosphatase that hydrolyzes dTTP and UTP. May have a dual role in cell division arrest and in preventing the incorporation of modified nucleotides into cellular nucleic acids.</text>
</comment>
<dbReference type="GO" id="GO:0047429">
    <property type="term" value="F:nucleoside triphosphate diphosphatase activity"/>
    <property type="evidence" value="ECO:0007669"/>
    <property type="project" value="UniProtKB-EC"/>
</dbReference>
<dbReference type="GO" id="GO:0005737">
    <property type="term" value="C:cytoplasm"/>
    <property type="evidence" value="ECO:0007669"/>
    <property type="project" value="UniProtKB-SubCell"/>
</dbReference>
<dbReference type="RefSeq" id="WP_307254625.1">
    <property type="nucleotide sequence ID" value="NZ_JAUSTO010000008.1"/>
</dbReference>
<comment type="similarity">
    <text evidence="3">Belongs to the Maf family. YhdE subfamily.</text>
</comment>
<reference evidence="4" key="1">
    <citation type="submission" date="2023-07" db="EMBL/GenBank/DDBJ databases">
        <title>Genomic Encyclopedia of Type Strains, Phase IV (KMG-IV): sequencing the most valuable type-strain genomes for metagenomic binning, comparative biology and taxonomic classification.</title>
        <authorList>
            <person name="Goeker M."/>
        </authorList>
    </citation>
    <scope>NUCLEOTIDE SEQUENCE</scope>
    <source>
        <strain evidence="4">DSM 19659</strain>
    </source>
</reference>
<feature type="site" description="Important for substrate specificity" evidence="3">
    <location>
        <position position="85"/>
    </location>
</feature>
<feature type="site" description="Important for substrate specificity" evidence="3">
    <location>
        <position position="27"/>
    </location>
</feature>
<comment type="caution">
    <text evidence="3">Lacks conserved residue(s) required for the propagation of feature annotation.</text>
</comment>
<evidence type="ECO:0000256" key="1">
    <source>
        <dbReference type="ARBA" id="ARBA00001968"/>
    </source>
</evidence>
<keyword evidence="3" id="KW-0963">Cytoplasm</keyword>
<organism evidence="4 5">
    <name type="scientific">Moryella indoligenes</name>
    <dbReference type="NCBI Taxonomy" id="371674"/>
    <lineage>
        <taxon>Bacteria</taxon>
        <taxon>Bacillati</taxon>
        <taxon>Bacillota</taxon>
        <taxon>Clostridia</taxon>
        <taxon>Lachnospirales</taxon>
        <taxon>Lachnospiraceae</taxon>
        <taxon>Moryella</taxon>
    </lineage>
</organism>
<evidence type="ECO:0000256" key="3">
    <source>
        <dbReference type="HAMAP-Rule" id="MF_00528"/>
    </source>
</evidence>
<evidence type="ECO:0000313" key="4">
    <source>
        <dbReference type="EMBL" id="MDQ0152761.1"/>
    </source>
</evidence>